<dbReference type="KEGG" id="nvi:100677996"/>
<organism evidence="2 3">
    <name type="scientific">Nasonia vitripennis</name>
    <name type="common">Parasitic wasp</name>
    <dbReference type="NCBI Taxonomy" id="7425"/>
    <lineage>
        <taxon>Eukaryota</taxon>
        <taxon>Metazoa</taxon>
        <taxon>Ecdysozoa</taxon>
        <taxon>Arthropoda</taxon>
        <taxon>Hexapoda</taxon>
        <taxon>Insecta</taxon>
        <taxon>Pterygota</taxon>
        <taxon>Neoptera</taxon>
        <taxon>Endopterygota</taxon>
        <taxon>Hymenoptera</taxon>
        <taxon>Apocrita</taxon>
        <taxon>Proctotrupomorpha</taxon>
        <taxon>Chalcidoidea</taxon>
        <taxon>Pteromalidae</taxon>
        <taxon>Pteromalinae</taxon>
        <taxon>Nasonia</taxon>
    </lineage>
</organism>
<dbReference type="Proteomes" id="UP000002358">
    <property type="component" value="Chromosome 4"/>
</dbReference>
<keyword evidence="3" id="KW-1185">Reference proteome</keyword>
<proteinExistence type="predicted"/>
<keyword evidence="1" id="KW-0732">Signal</keyword>
<dbReference type="GeneID" id="100677996"/>
<dbReference type="EnsemblMetazoa" id="XM_031930314">
    <property type="protein sequence ID" value="XP_031786174"/>
    <property type="gene ID" value="LOC100677996"/>
</dbReference>
<reference evidence="2" key="1">
    <citation type="submission" date="2021-01" db="UniProtKB">
        <authorList>
            <consortium name="EnsemblMetazoa"/>
        </authorList>
    </citation>
    <scope>IDENTIFICATION</scope>
</reference>
<dbReference type="AlphaFoldDB" id="A0A7M7TA32"/>
<dbReference type="RefSeq" id="XP_031786174.1">
    <property type="nucleotide sequence ID" value="XM_031930314.2"/>
</dbReference>
<sequence>MKSHALFLSLLIAATNCWADRHEARRACLFDNGLTNPNDMDRLMELLKPDATNTTTTTVQDVAFENKFACAIACDFHVAKSRNVTLAGNLERAIDAAADDKLSDAKKREMKDTLKACSLATGDDDDCTLLQCVSILQPPFVWILPKTSGILGMYIQFDVNCSWDSHWHHEIVFRSLRPFLCAAAFGNWSKRQLGRMSARKWTQDG</sequence>
<dbReference type="EnsemblMetazoa" id="XM_032599794">
    <property type="protein sequence ID" value="XP_032455685"/>
    <property type="gene ID" value="LOC100677996"/>
</dbReference>
<evidence type="ECO:0000313" key="3">
    <source>
        <dbReference type="Proteomes" id="UP000002358"/>
    </source>
</evidence>
<dbReference type="RefSeq" id="XP_032455685.1">
    <property type="nucleotide sequence ID" value="XM_032599794.1"/>
</dbReference>
<evidence type="ECO:0000313" key="2">
    <source>
        <dbReference type="EnsemblMetazoa" id="XP_031786174"/>
    </source>
</evidence>
<name>A0A7M7TA32_NASVI</name>
<feature type="signal peptide" evidence="1">
    <location>
        <begin position="1"/>
        <end position="19"/>
    </location>
</feature>
<accession>A0A7M7TA32</accession>
<protein>
    <submittedName>
        <fullName evidence="2">Uncharacterized protein</fullName>
    </submittedName>
</protein>
<feature type="chain" id="PRO_5036401846" evidence="1">
    <location>
        <begin position="20"/>
        <end position="205"/>
    </location>
</feature>
<evidence type="ECO:0000256" key="1">
    <source>
        <dbReference type="SAM" id="SignalP"/>
    </source>
</evidence>
<dbReference type="InParanoid" id="A0A7M7TA32"/>